<dbReference type="AlphaFoldDB" id="A2DVN9"/>
<gene>
    <name evidence="1" type="ORF">TVAG_496000</name>
</gene>
<evidence type="ECO:0000313" key="2">
    <source>
        <dbReference type="Proteomes" id="UP000001542"/>
    </source>
</evidence>
<dbReference type="KEGG" id="tva:4773584"/>
<dbReference type="SUPFAM" id="SSF52058">
    <property type="entry name" value="L domain-like"/>
    <property type="match status" value="1"/>
</dbReference>
<reference evidence="1" key="1">
    <citation type="submission" date="2006-10" db="EMBL/GenBank/DDBJ databases">
        <authorList>
            <person name="Amadeo P."/>
            <person name="Zhao Q."/>
            <person name="Wortman J."/>
            <person name="Fraser-Liggett C."/>
            <person name="Carlton J."/>
        </authorList>
    </citation>
    <scope>NUCLEOTIDE SEQUENCE</scope>
    <source>
        <strain evidence="1">G3</strain>
    </source>
</reference>
<organism evidence="1 2">
    <name type="scientific">Trichomonas vaginalis (strain ATCC PRA-98 / G3)</name>
    <dbReference type="NCBI Taxonomy" id="412133"/>
    <lineage>
        <taxon>Eukaryota</taxon>
        <taxon>Metamonada</taxon>
        <taxon>Parabasalia</taxon>
        <taxon>Trichomonadida</taxon>
        <taxon>Trichomonadidae</taxon>
        <taxon>Trichomonas</taxon>
    </lineage>
</organism>
<dbReference type="InterPro" id="IPR026906">
    <property type="entry name" value="LRR_5"/>
</dbReference>
<protein>
    <submittedName>
        <fullName evidence="1">Choline binding protein, putative</fullName>
    </submittedName>
</protein>
<dbReference type="VEuPathDB" id="TrichDB:TVAG_496000"/>
<proteinExistence type="predicted"/>
<dbReference type="SMR" id="A2DVN9"/>
<accession>A2DVN9</accession>
<dbReference type="EMBL" id="DS113254">
    <property type="protein sequence ID" value="EAY15581.1"/>
    <property type="molecule type" value="Genomic_DNA"/>
</dbReference>
<dbReference type="RefSeq" id="XP_001327804.1">
    <property type="nucleotide sequence ID" value="XM_001327769.1"/>
</dbReference>
<dbReference type="Pfam" id="PF13306">
    <property type="entry name" value="LRR_5"/>
    <property type="match status" value="1"/>
</dbReference>
<dbReference type="InParanoid" id="A2DVN9"/>
<keyword evidence="2" id="KW-1185">Reference proteome</keyword>
<dbReference type="Gene3D" id="3.80.10.10">
    <property type="entry name" value="Ribonuclease Inhibitor"/>
    <property type="match status" value="1"/>
</dbReference>
<dbReference type="VEuPathDB" id="TrichDB:TVAGG3_0276130"/>
<evidence type="ECO:0000313" key="1">
    <source>
        <dbReference type="EMBL" id="EAY15581.1"/>
    </source>
</evidence>
<dbReference type="Proteomes" id="UP000001542">
    <property type="component" value="Unassembled WGS sequence"/>
</dbReference>
<sequence length="95" mass="10953">MTEKIEIIEQRAFMLCRSLTDVTFSPLLTTLSENLISFTPFTNLTIPENVKRIEALCFYNCLSLQYLEFLGEISFIGESFISRDNLLTTVELTIF</sequence>
<name>A2DVN9_TRIV3</name>
<reference evidence="1" key="2">
    <citation type="journal article" date="2007" name="Science">
        <title>Draft genome sequence of the sexually transmitted pathogen Trichomonas vaginalis.</title>
        <authorList>
            <person name="Carlton J.M."/>
            <person name="Hirt R.P."/>
            <person name="Silva J.C."/>
            <person name="Delcher A.L."/>
            <person name="Schatz M."/>
            <person name="Zhao Q."/>
            <person name="Wortman J.R."/>
            <person name="Bidwell S.L."/>
            <person name="Alsmark U.C.M."/>
            <person name="Besteiro S."/>
            <person name="Sicheritz-Ponten T."/>
            <person name="Noel C.J."/>
            <person name="Dacks J.B."/>
            <person name="Foster P.G."/>
            <person name="Simillion C."/>
            <person name="Van de Peer Y."/>
            <person name="Miranda-Saavedra D."/>
            <person name="Barton G.J."/>
            <person name="Westrop G.D."/>
            <person name="Mueller S."/>
            <person name="Dessi D."/>
            <person name="Fiori P.L."/>
            <person name="Ren Q."/>
            <person name="Paulsen I."/>
            <person name="Zhang H."/>
            <person name="Bastida-Corcuera F.D."/>
            <person name="Simoes-Barbosa A."/>
            <person name="Brown M.T."/>
            <person name="Hayes R.D."/>
            <person name="Mukherjee M."/>
            <person name="Okumura C.Y."/>
            <person name="Schneider R."/>
            <person name="Smith A.J."/>
            <person name="Vanacova S."/>
            <person name="Villalvazo M."/>
            <person name="Haas B.J."/>
            <person name="Pertea M."/>
            <person name="Feldblyum T.V."/>
            <person name="Utterback T.R."/>
            <person name="Shu C.L."/>
            <person name="Osoegawa K."/>
            <person name="de Jong P.J."/>
            <person name="Hrdy I."/>
            <person name="Horvathova L."/>
            <person name="Zubacova Z."/>
            <person name="Dolezal P."/>
            <person name="Malik S.B."/>
            <person name="Logsdon J.M. Jr."/>
            <person name="Henze K."/>
            <person name="Gupta A."/>
            <person name="Wang C.C."/>
            <person name="Dunne R.L."/>
            <person name="Upcroft J.A."/>
            <person name="Upcroft P."/>
            <person name="White O."/>
            <person name="Salzberg S.L."/>
            <person name="Tang P."/>
            <person name="Chiu C.-H."/>
            <person name="Lee Y.-S."/>
            <person name="Embley T.M."/>
            <person name="Coombs G.H."/>
            <person name="Mottram J.C."/>
            <person name="Tachezy J."/>
            <person name="Fraser-Liggett C.M."/>
            <person name="Johnson P.J."/>
        </authorList>
    </citation>
    <scope>NUCLEOTIDE SEQUENCE [LARGE SCALE GENOMIC DNA]</scope>
    <source>
        <strain evidence="1">G3</strain>
    </source>
</reference>
<dbReference type="InterPro" id="IPR032675">
    <property type="entry name" value="LRR_dom_sf"/>
</dbReference>